<keyword evidence="7" id="KW-0813">Transport</keyword>
<dbReference type="GO" id="GO:0022857">
    <property type="term" value="F:transmembrane transporter activity"/>
    <property type="evidence" value="ECO:0007669"/>
    <property type="project" value="UniProtKB-UniRule"/>
</dbReference>
<accession>A0AAW9QED6</accession>
<feature type="transmembrane region" description="Helical" evidence="7">
    <location>
        <begin position="104"/>
        <end position="126"/>
    </location>
</feature>
<keyword evidence="3 7" id="KW-0997">Cell inner membrane</keyword>
<dbReference type="AlphaFoldDB" id="A0AAW9QED6"/>
<dbReference type="RefSeq" id="WP_332288726.1">
    <property type="nucleotide sequence ID" value="NZ_JAZIBG010000019.1"/>
</dbReference>
<comment type="subunit">
    <text evidence="7">The complex comprises the extracytoplasmic solute receptor protein and the two transmembrane proteins.</text>
</comment>
<gene>
    <name evidence="9" type="ORF">V4F39_07695</name>
</gene>
<keyword evidence="2" id="KW-1003">Cell membrane</keyword>
<dbReference type="GO" id="GO:0005886">
    <property type="term" value="C:plasma membrane"/>
    <property type="evidence" value="ECO:0007669"/>
    <property type="project" value="UniProtKB-SubCell"/>
</dbReference>
<dbReference type="EMBL" id="JAZIBG010000019">
    <property type="protein sequence ID" value="MEF7613789.1"/>
    <property type="molecule type" value="Genomic_DNA"/>
</dbReference>
<comment type="caution">
    <text evidence="9">The sequence shown here is derived from an EMBL/GenBank/DDBJ whole genome shotgun (WGS) entry which is preliminary data.</text>
</comment>
<feature type="transmembrane region" description="Helical" evidence="7">
    <location>
        <begin position="20"/>
        <end position="38"/>
    </location>
</feature>
<keyword evidence="4 7" id="KW-0812">Transmembrane</keyword>
<feature type="transmembrane region" description="Helical" evidence="7">
    <location>
        <begin position="313"/>
        <end position="343"/>
    </location>
</feature>
<comment type="function">
    <text evidence="7">Part of the tripartite ATP-independent periplasmic (TRAP) transport system.</text>
</comment>
<feature type="transmembrane region" description="Helical" evidence="7">
    <location>
        <begin position="138"/>
        <end position="159"/>
    </location>
</feature>
<name>A0AAW9QED6_9BURK</name>
<evidence type="ECO:0000256" key="3">
    <source>
        <dbReference type="ARBA" id="ARBA00022519"/>
    </source>
</evidence>
<evidence type="ECO:0000256" key="2">
    <source>
        <dbReference type="ARBA" id="ARBA00022475"/>
    </source>
</evidence>
<feature type="transmembrane region" description="Helical" evidence="7">
    <location>
        <begin position="396"/>
        <end position="419"/>
    </location>
</feature>
<comment type="similarity">
    <text evidence="7">Belongs to the TRAP transporter large permease family.</text>
</comment>
<evidence type="ECO:0000256" key="6">
    <source>
        <dbReference type="ARBA" id="ARBA00023136"/>
    </source>
</evidence>
<feature type="transmembrane region" description="Helical" evidence="7">
    <location>
        <begin position="213"/>
        <end position="234"/>
    </location>
</feature>
<feature type="transmembrane region" description="Helical" evidence="7">
    <location>
        <begin position="355"/>
        <end position="376"/>
    </location>
</feature>
<feature type="transmembrane region" description="Helical" evidence="7">
    <location>
        <begin position="268"/>
        <end position="293"/>
    </location>
</feature>
<evidence type="ECO:0000256" key="5">
    <source>
        <dbReference type="ARBA" id="ARBA00022989"/>
    </source>
</evidence>
<protein>
    <recommendedName>
        <fullName evidence="7">TRAP transporter large permease protein</fullName>
    </recommendedName>
</protein>
<sequence length="425" mass="44611">MTVWVFIGSLLGSMSLGMPIAFALLVCGIALMLQLGIFDAQILAQKLIDGADSYPLMTIPFFLLAGELMNAGGLSRRIVAAAMALFGHLRGGLGYVVIGTGVLLASISGSAIADTATLAVMLLPLMREARYSITRSSGLIAATGIIAPIIPPSVGFILFGVTANVSIGKLFLAGIVPGVLMAVSLVAAWWWLVRTDASPLPPKRSQAETRRALVNATWAFGLPVLMIVGLKFGIFTPTEAGVVSATYALLVSGFVYRELTLRALYDAILAAVKTSAVIMLLVAASTVPAWLITIANVPEQVVALLQPFMNSPILLMLVIAFFVSLIGMALDFAAVILILTPVLMPVVTVAGIDPIYFGVIFMVTAAIGMITPPVGAVLNTVCGVAKISMEDAVKGVIPFLIAEFAILILMIVFPALVTVPASWFH</sequence>
<feature type="transmembrane region" description="Helical" evidence="7">
    <location>
        <begin position="240"/>
        <end position="256"/>
    </location>
</feature>
<dbReference type="NCBIfam" id="TIGR00786">
    <property type="entry name" value="dctM"/>
    <property type="match status" value="1"/>
</dbReference>
<comment type="subcellular location">
    <subcellularLocation>
        <location evidence="1 7">Cell inner membrane</location>
        <topology evidence="1 7">Multi-pass membrane protein</topology>
    </subcellularLocation>
</comment>
<dbReference type="Pfam" id="PF06808">
    <property type="entry name" value="DctM"/>
    <property type="match status" value="1"/>
</dbReference>
<dbReference type="InterPro" id="IPR004681">
    <property type="entry name" value="TRAP_DctM"/>
</dbReference>
<evidence type="ECO:0000256" key="7">
    <source>
        <dbReference type="RuleBase" id="RU369079"/>
    </source>
</evidence>
<keyword evidence="5 7" id="KW-1133">Transmembrane helix</keyword>
<dbReference type="Proteomes" id="UP001336250">
    <property type="component" value="Unassembled WGS sequence"/>
</dbReference>
<feature type="domain" description="TRAP C4-dicarboxylate transport system permease DctM subunit" evidence="8">
    <location>
        <begin position="8"/>
        <end position="416"/>
    </location>
</feature>
<keyword evidence="6 7" id="KW-0472">Membrane</keyword>
<evidence type="ECO:0000313" key="9">
    <source>
        <dbReference type="EMBL" id="MEF7613789.1"/>
    </source>
</evidence>
<evidence type="ECO:0000256" key="1">
    <source>
        <dbReference type="ARBA" id="ARBA00004429"/>
    </source>
</evidence>
<evidence type="ECO:0000313" key="10">
    <source>
        <dbReference type="Proteomes" id="UP001336250"/>
    </source>
</evidence>
<dbReference type="PIRSF" id="PIRSF006066">
    <property type="entry name" value="HI0050"/>
    <property type="match status" value="1"/>
</dbReference>
<feature type="transmembrane region" description="Helical" evidence="7">
    <location>
        <begin position="171"/>
        <end position="192"/>
    </location>
</feature>
<evidence type="ECO:0000256" key="4">
    <source>
        <dbReference type="ARBA" id="ARBA00022692"/>
    </source>
</evidence>
<organism evidence="9 10">
    <name type="scientific">Aquincola agrisoli</name>
    <dbReference type="NCBI Taxonomy" id="3119538"/>
    <lineage>
        <taxon>Bacteria</taxon>
        <taxon>Pseudomonadati</taxon>
        <taxon>Pseudomonadota</taxon>
        <taxon>Betaproteobacteria</taxon>
        <taxon>Burkholderiales</taxon>
        <taxon>Sphaerotilaceae</taxon>
        <taxon>Aquincola</taxon>
    </lineage>
</organism>
<dbReference type="InterPro" id="IPR010656">
    <property type="entry name" value="DctM"/>
</dbReference>
<dbReference type="PANTHER" id="PTHR33362">
    <property type="entry name" value="SIALIC ACID TRAP TRANSPORTER PERMEASE PROTEIN SIAT-RELATED"/>
    <property type="match status" value="1"/>
</dbReference>
<dbReference type="PANTHER" id="PTHR33362:SF4">
    <property type="entry name" value="2,3-DIKETO-L-GULONATE TRAP TRANSPORTER LARGE PERMEASE PROTEIN YIAN"/>
    <property type="match status" value="1"/>
</dbReference>
<reference evidence="9 10" key="1">
    <citation type="submission" date="2024-02" db="EMBL/GenBank/DDBJ databases">
        <title>Genome sequence of Aquincola sp. MAHUQ-54.</title>
        <authorList>
            <person name="Huq M.A."/>
        </authorList>
    </citation>
    <scope>NUCLEOTIDE SEQUENCE [LARGE SCALE GENOMIC DNA]</scope>
    <source>
        <strain evidence="9 10">MAHUQ-54</strain>
    </source>
</reference>
<evidence type="ECO:0000259" key="8">
    <source>
        <dbReference type="Pfam" id="PF06808"/>
    </source>
</evidence>
<keyword evidence="10" id="KW-1185">Reference proteome</keyword>
<feature type="transmembrane region" description="Helical" evidence="7">
    <location>
        <begin position="78"/>
        <end position="98"/>
    </location>
</feature>
<proteinExistence type="inferred from homology"/>